<accession>A0A9N9AVL8</accession>
<gene>
    <name evidence="2" type="ORF">ALEPTO_LOCUS5516</name>
</gene>
<name>A0A9N9AVL8_9GLOM</name>
<dbReference type="Proteomes" id="UP000789508">
    <property type="component" value="Unassembled WGS sequence"/>
</dbReference>
<dbReference type="EMBL" id="CAJVPS010001564">
    <property type="protein sequence ID" value="CAG8543273.1"/>
    <property type="molecule type" value="Genomic_DNA"/>
</dbReference>
<dbReference type="InterPro" id="IPR001810">
    <property type="entry name" value="F-box_dom"/>
</dbReference>
<organism evidence="2 3">
    <name type="scientific">Ambispora leptoticha</name>
    <dbReference type="NCBI Taxonomy" id="144679"/>
    <lineage>
        <taxon>Eukaryota</taxon>
        <taxon>Fungi</taxon>
        <taxon>Fungi incertae sedis</taxon>
        <taxon>Mucoromycota</taxon>
        <taxon>Glomeromycotina</taxon>
        <taxon>Glomeromycetes</taxon>
        <taxon>Archaeosporales</taxon>
        <taxon>Ambisporaceae</taxon>
        <taxon>Ambispora</taxon>
    </lineage>
</organism>
<proteinExistence type="predicted"/>
<dbReference type="OrthoDB" id="2322499at2759"/>
<dbReference type="InterPro" id="IPR036047">
    <property type="entry name" value="F-box-like_dom_sf"/>
</dbReference>
<evidence type="ECO:0000259" key="1">
    <source>
        <dbReference type="PROSITE" id="PS50181"/>
    </source>
</evidence>
<comment type="caution">
    <text evidence="2">The sequence shown here is derived from an EMBL/GenBank/DDBJ whole genome shotgun (WGS) entry which is preliminary data.</text>
</comment>
<dbReference type="AlphaFoldDB" id="A0A9N9AVL8"/>
<protein>
    <submittedName>
        <fullName evidence="2">14187_t:CDS:1</fullName>
    </submittedName>
</protein>
<reference evidence="2" key="1">
    <citation type="submission" date="2021-06" db="EMBL/GenBank/DDBJ databases">
        <authorList>
            <person name="Kallberg Y."/>
            <person name="Tangrot J."/>
            <person name="Rosling A."/>
        </authorList>
    </citation>
    <scope>NUCLEOTIDE SEQUENCE</scope>
    <source>
        <strain evidence="2">FL130A</strain>
    </source>
</reference>
<evidence type="ECO:0000313" key="3">
    <source>
        <dbReference type="Proteomes" id="UP000789508"/>
    </source>
</evidence>
<keyword evidence="3" id="KW-1185">Reference proteome</keyword>
<feature type="domain" description="F-box" evidence="1">
    <location>
        <begin position="27"/>
        <end position="76"/>
    </location>
</feature>
<dbReference type="PROSITE" id="PS50181">
    <property type="entry name" value="FBOX"/>
    <property type="match status" value="1"/>
</dbReference>
<dbReference type="SUPFAM" id="SSF81383">
    <property type="entry name" value="F-box domain"/>
    <property type="match status" value="1"/>
</dbReference>
<sequence>MDNKTVSLTETSVADTLNLASKSSSSLPIATNIPLEIFANICKYLQLFDLSKLTRVCKQYRIYLMSPANQDIWRTSRLEFLSYPKLLPEGMTEQDFFKLTSTMKGCQFCGTRNSQISLHWEFRVRCCDECYQTKAIELTKDADPIEVDGQKIPEELKSCLSYKDSPYRNLHWLQVDSLYLQLCKTFWIPEITVTAQQYENVACSERQEWILERQKKKDFWLNEGLEGYKSAFKKEMINWQNEIKDRFNKEKDHLLEDVLKRYPAKNFLKEYAYKVNTVASPRFYGFKMNENDWSIWHNNAVNELIEKIAEPRKKEIREKIRSLISPQPKSNARVVKKVQYFKNYYPLRNDIEITKGSNQFVILPTDPLLECFNLCPSYINPPYHDNDLTKPWEEEFLTNTLIPRLQEEASKRSKGMTEAWARQYKCAREFGLDSFHVFTCRICGVTSRGTRIFRLQSIMQHLRSQHQIYVRHADNIGVDAEEAIYHFWRS</sequence>
<evidence type="ECO:0000313" key="2">
    <source>
        <dbReference type="EMBL" id="CAG8543273.1"/>
    </source>
</evidence>